<proteinExistence type="predicted"/>
<comment type="caution">
    <text evidence="1">The sequence shown here is derived from an EMBL/GenBank/DDBJ whole genome shotgun (WGS) entry which is preliminary data.</text>
</comment>
<keyword evidence="2" id="KW-1185">Reference proteome</keyword>
<dbReference type="PANTHER" id="PTHR38846">
    <property type="entry name" value="C3H1-TYPE DOMAIN-CONTAINING PROTEIN"/>
    <property type="match status" value="1"/>
</dbReference>
<name>V2XAR7_MONRO</name>
<organism evidence="1 2">
    <name type="scientific">Moniliophthora roreri (strain MCA 2997)</name>
    <name type="common">Cocoa frosty pod rot fungus</name>
    <name type="synonym">Crinipellis roreri</name>
    <dbReference type="NCBI Taxonomy" id="1381753"/>
    <lineage>
        <taxon>Eukaryota</taxon>
        <taxon>Fungi</taxon>
        <taxon>Dikarya</taxon>
        <taxon>Basidiomycota</taxon>
        <taxon>Agaricomycotina</taxon>
        <taxon>Agaricomycetes</taxon>
        <taxon>Agaricomycetidae</taxon>
        <taxon>Agaricales</taxon>
        <taxon>Marasmiineae</taxon>
        <taxon>Marasmiaceae</taxon>
        <taxon>Moniliophthora</taxon>
    </lineage>
</organism>
<sequence length="149" mass="17080">MSGAPYVSILDGWNHLARRENLIRGTDEYKQRKKEYISTRVLHDFLAHFGGDPESLEAWRGICQVTGVKNVTNLTTIRMCRSALEKKHCNIIDLVDAANTGGKARTFKTRRALAHYTMETEKYFPKDAAKGVPLLEEFLVEVFKSYTRR</sequence>
<dbReference type="AlphaFoldDB" id="V2XAR7"/>
<dbReference type="EMBL" id="AWSO01000050">
    <property type="protein sequence ID" value="ESK96278.1"/>
    <property type="molecule type" value="Genomic_DNA"/>
</dbReference>
<dbReference type="PANTHER" id="PTHR38846:SF1">
    <property type="entry name" value="C3H1-TYPE DOMAIN-CONTAINING PROTEIN"/>
    <property type="match status" value="1"/>
</dbReference>
<gene>
    <name evidence="1" type="ORF">Moror_7064</name>
</gene>
<evidence type="ECO:0000313" key="2">
    <source>
        <dbReference type="Proteomes" id="UP000017559"/>
    </source>
</evidence>
<dbReference type="OrthoDB" id="6105938at2759"/>
<accession>V2XAR7</accession>
<reference evidence="1 2" key="1">
    <citation type="journal article" date="2014" name="BMC Genomics">
        <title>Genome and secretome analysis of the hemibiotrophic fungal pathogen, Moniliophthora roreri, which causes frosty pod rot disease of cacao: mechanisms of the biotrophic and necrotrophic phases.</title>
        <authorList>
            <person name="Meinhardt L.W."/>
            <person name="Costa G.G.L."/>
            <person name="Thomazella D.P.T."/>
            <person name="Teixeira P.J.P.L."/>
            <person name="Carazzolle M.F."/>
            <person name="Schuster S.C."/>
            <person name="Carlson J.E."/>
            <person name="Guiltinan M.J."/>
            <person name="Mieczkowski P."/>
            <person name="Farmer A."/>
            <person name="Ramaraj T."/>
            <person name="Crozier J."/>
            <person name="Davis R.E."/>
            <person name="Shao J."/>
            <person name="Melnick R.L."/>
            <person name="Pereira G.A.G."/>
            <person name="Bailey B.A."/>
        </authorList>
    </citation>
    <scope>NUCLEOTIDE SEQUENCE [LARGE SCALE GENOMIC DNA]</scope>
    <source>
        <strain evidence="1 2">MCA 2997</strain>
    </source>
</reference>
<evidence type="ECO:0000313" key="1">
    <source>
        <dbReference type="EMBL" id="ESK96278.1"/>
    </source>
</evidence>
<dbReference type="HOGENOM" id="CLU_053382_5_0_1"/>
<dbReference type="Proteomes" id="UP000017559">
    <property type="component" value="Unassembled WGS sequence"/>
</dbReference>
<protein>
    <submittedName>
        <fullName evidence="1">Uncharacterized protein</fullName>
    </submittedName>
</protein>
<dbReference type="KEGG" id="mrr:Moror_7064"/>